<evidence type="ECO:0000256" key="1">
    <source>
        <dbReference type="ARBA" id="ARBA00011073"/>
    </source>
</evidence>
<evidence type="ECO:0000256" key="3">
    <source>
        <dbReference type="ARBA" id="ARBA00022801"/>
    </source>
</evidence>
<dbReference type="Pfam" id="PF13620">
    <property type="entry name" value="CarboxypepD_reg"/>
    <property type="match status" value="2"/>
</dbReference>
<accession>A0A939F791</accession>
<feature type="active site" description="Charge relay system" evidence="5 6">
    <location>
        <position position="214"/>
    </location>
</feature>
<evidence type="ECO:0000313" key="11">
    <source>
        <dbReference type="Proteomes" id="UP000664167"/>
    </source>
</evidence>
<evidence type="ECO:0000259" key="9">
    <source>
        <dbReference type="Pfam" id="PF00082"/>
    </source>
</evidence>
<keyword evidence="11" id="KW-1185">Reference proteome</keyword>
<name>A0A939F791_9ACTN</name>
<proteinExistence type="inferred from homology"/>
<dbReference type="InterPro" id="IPR013784">
    <property type="entry name" value="Carb-bd-like_fold"/>
</dbReference>
<dbReference type="PRINTS" id="PR00723">
    <property type="entry name" value="SUBTILISIN"/>
</dbReference>
<dbReference type="InterPro" id="IPR015500">
    <property type="entry name" value="Peptidase_S8_subtilisin-rel"/>
</dbReference>
<evidence type="ECO:0000256" key="7">
    <source>
        <dbReference type="SAM" id="MobiDB-lite"/>
    </source>
</evidence>
<dbReference type="InterPro" id="IPR036852">
    <property type="entry name" value="Peptidase_S8/S53_dom_sf"/>
</dbReference>
<dbReference type="GO" id="GO:0004252">
    <property type="term" value="F:serine-type endopeptidase activity"/>
    <property type="evidence" value="ECO:0007669"/>
    <property type="project" value="UniProtKB-UniRule"/>
</dbReference>
<dbReference type="InterPro" id="IPR051048">
    <property type="entry name" value="Peptidase_S8/S53_subtilisin"/>
</dbReference>
<dbReference type="Proteomes" id="UP000664167">
    <property type="component" value="Unassembled WGS sequence"/>
</dbReference>
<dbReference type="AlphaFoldDB" id="A0A939F791"/>
<dbReference type="PROSITE" id="PS00138">
    <property type="entry name" value="SUBTILASE_SER"/>
    <property type="match status" value="1"/>
</dbReference>
<feature type="compositionally biased region" description="Polar residues" evidence="7">
    <location>
        <begin position="164"/>
        <end position="178"/>
    </location>
</feature>
<sequence length="865" mass="89033">MYQSRSPRRRGAAWAAAAFTALAVLGTAPSAIAATGAGTTPSPTTTAKVDSALRDAVGNGEESTFFVVLKKQADLSAAKKQKTHAKAATTAYKALKTTAGDSQKSLTAFLDKEKVGHQDYWIANTVQVTGDKALVDELARRSDVASIVKSQTFKLDATETSGAKVTKTRTASAGTDSSADGDETPEWGVSDIKADQVWDKYEDRGEGIVIASVDSGVQYDHPDLVKQYRGNNGDGTFTNDYNFYDTMGICATSSTPCDDNGHGTHTMGTMVGAHGIGVAPNAKWMAAKACGGTKGECPDEDLLAAGQWILAPTDHNGQNPRPDLAPNIVNNSWGGDGTFYTDIVNSWNSAGIFEAFAAGNDGDGTTCSTTHPPGAQAETYGVGAYDVNGKIASFSGFGPSPVDGSAKPNISAPGYNVQSTWPGSSYNTESGTSMATPHVAGAVALLWSAAPSLIGKIDETRTLLNEGATDVDDTHCGGTAAMNNVWGNGKLNILASVDAAPHTAGTLSGTATDQATGKAASVTVTVQNGDTKRSVTTDATTGAYQIHLSAGTYTITTGGYGFATRTDTVTIASGQTETLDLPLTAVAHHTVSGTVLDVTGKPLKGATMSFSDAPVASVTTGADGTYTFPAVAEGSYHLTATPAAPVLCNGIWTGAVTVDGNKTVKASLPARTDAAGTYSCTPGTYSWIAGQTKVALSGDENAKAVALPFAVKYYGVSYTSANITTNGLVNFLSPRLGDYANTALPAAAQPNGVVAAFWDDLTIDKKSTVQTTTTGTTGARKFAIVWNNAALVSDTSVRLTFEAVFDEATGAITLQYQGIGTSALQKGSSATIGIENQAGTDALQYSFNASVLTDKSAIRISPKAA</sequence>
<dbReference type="EMBL" id="JAFLRJ010000094">
    <property type="protein sequence ID" value="MBO0512262.1"/>
    <property type="molecule type" value="Genomic_DNA"/>
</dbReference>
<dbReference type="InterPro" id="IPR023828">
    <property type="entry name" value="Peptidase_S8_Ser-AS"/>
</dbReference>
<organism evidence="10 11">
    <name type="scientific">Streptomyces beijiangensis</name>
    <dbReference type="NCBI Taxonomy" id="163361"/>
    <lineage>
        <taxon>Bacteria</taxon>
        <taxon>Bacillati</taxon>
        <taxon>Actinomycetota</taxon>
        <taxon>Actinomycetes</taxon>
        <taxon>Kitasatosporales</taxon>
        <taxon>Streptomycetaceae</taxon>
        <taxon>Streptomyces</taxon>
    </lineage>
</organism>
<dbReference type="Gene3D" id="2.60.40.1120">
    <property type="entry name" value="Carboxypeptidase-like, regulatory domain"/>
    <property type="match status" value="2"/>
</dbReference>
<feature type="signal peptide" evidence="8">
    <location>
        <begin position="1"/>
        <end position="33"/>
    </location>
</feature>
<evidence type="ECO:0000256" key="8">
    <source>
        <dbReference type="SAM" id="SignalP"/>
    </source>
</evidence>
<reference evidence="10" key="1">
    <citation type="submission" date="2021-03" db="EMBL/GenBank/DDBJ databases">
        <title>Streptomyces poriferae sp. nov., a novel marine sponge-derived Actinobacteria species with anti-MRSA activity.</title>
        <authorList>
            <person name="Sandoval-Powers M."/>
            <person name="Kralova S."/>
            <person name="Nguyen G.-S."/>
            <person name="Fawwal D."/>
            <person name="Degnes K."/>
            <person name="Klinkenberg G."/>
            <person name="Sletta H."/>
            <person name="Wentzel A."/>
            <person name="Liles M.R."/>
        </authorList>
    </citation>
    <scope>NUCLEOTIDE SEQUENCE</scope>
    <source>
        <strain evidence="10">DSM 41794</strain>
    </source>
</reference>
<evidence type="ECO:0000256" key="6">
    <source>
        <dbReference type="PROSITE-ProRule" id="PRU01240"/>
    </source>
</evidence>
<dbReference type="SUPFAM" id="SSF49452">
    <property type="entry name" value="Starch-binding domain-like"/>
    <property type="match status" value="2"/>
</dbReference>
<evidence type="ECO:0000313" key="10">
    <source>
        <dbReference type="EMBL" id="MBO0512262.1"/>
    </source>
</evidence>
<dbReference type="PROSITE" id="PS51892">
    <property type="entry name" value="SUBTILASE"/>
    <property type="match status" value="1"/>
</dbReference>
<evidence type="ECO:0000256" key="2">
    <source>
        <dbReference type="ARBA" id="ARBA00022670"/>
    </source>
</evidence>
<keyword evidence="3 6" id="KW-0378">Hydrolase</keyword>
<gene>
    <name evidence="10" type="ORF">J0695_10625</name>
</gene>
<feature type="active site" description="Charge relay system" evidence="5 6">
    <location>
        <position position="262"/>
    </location>
</feature>
<keyword evidence="2 6" id="KW-0645">Protease</keyword>
<dbReference type="GO" id="GO:0006508">
    <property type="term" value="P:proteolysis"/>
    <property type="evidence" value="ECO:0007669"/>
    <property type="project" value="UniProtKB-KW"/>
</dbReference>
<feature type="domain" description="Peptidase S8/S53" evidence="9">
    <location>
        <begin position="205"/>
        <end position="474"/>
    </location>
</feature>
<feature type="chain" id="PRO_5038132322" evidence="8">
    <location>
        <begin position="34"/>
        <end position="865"/>
    </location>
</feature>
<comment type="similarity">
    <text evidence="1 6">Belongs to the peptidase S8 family.</text>
</comment>
<evidence type="ECO:0000256" key="4">
    <source>
        <dbReference type="ARBA" id="ARBA00022825"/>
    </source>
</evidence>
<dbReference type="PANTHER" id="PTHR43399:SF4">
    <property type="entry name" value="CELL WALL-ASSOCIATED PROTEASE"/>
    <property type="match status" value="1"/>
</dbReference>
<dbReference type="PANTHER" id="PTHR43399">
    <property type="entry name" value="SUBTILISIN-RELATED"/>
    <property type="match status" value="1"/>
</dbReference>
<dbReference type="GO" id="GO:0030246">
    <property type="term" value="F:carbohydrate binding"/>
    <property type="evidence" value="ECO:0007669"/>
    <property type="project" value="InterPro"/>
</dbReference>
<keyword evidence="4 6" id="KW-0720">Serine protease</keyword>
<evidence type="ECO:0000256" key="5">
    <source>
        <dbReference type="PIRSR" id="PIRSR615500-1"/>
    </source>
</evidence>
<dbReference type="SUPFAM" id="SSF52743">
    <property type="entry name" value="Subtilisin-like"/>
    <property type="match status" value="1"/>
</dbReference>
<feature type="region of interest" description="Disordered" evidence="7">
    <location>
        <begin position="164"/>
        <end position="191"/>
    </location>
</feature>
<protein>
    <submittedName>
        <fullName evidence="10">S8 family serine peptidase</fullName>
    </submittedName>
</protein>
<feature type="active site" description="Charge relay system" evidence="5 6">
    <location>
        <position position="433"/>
    </location>
</feature>
<dbReference type="InterPro" id="IPR000209">
    <property type="entry name" value="Peptidase_S8/S53_dom"/>
</dbReference>
<dbReference type="Gene3D" id="3.40.50.200">
    <property type="entry name" value="Peptidase S8/S53 domain"/>
    <property type="match status" value="1"/>
</dbReference>
<keyword evidence="8" id="KW-0732">Signal</keyword>
<dbReference type="Pfam" id="PF00082">
    <property type="entry name" value="Peptidase_S8"/>
    <property type="match status" value="1"/>
</dbReference>
<dbReference type="RefSeq" id="WP_206961653.1">
    <property type="nucleotide sequence ID" value="NZ_BAAAJJ010000001.1"/>
</dbReference>
<comment type="caution">
    <text evidence="10">The sequence shown here is derived from an EMBL/GenBank/DDBJ whole genome shotgun (WGS) entry which is preliminary data.</text>
</comment>